<dbReference type="Gramene" id="PRQ20757">
    <property type="protein sequence ID" value="PRQ20757"/>
    <property type="gene ID" value="RchiOBHm_Chr7g0231611"/>
</dbReference>
<accession>A0A2P6PFQ9</accession>
<dbReference type="Proteomes" id="UP000238479">
    <property type="component" value="Chromosome 7"/>
</dbReference>
<sequence>MCSCVLRHSLYNISPVFISIHCFFHSDALSVMLQVLYKHKIIVFGGFYDTLREVRYHNDLYVFDLDQFKWQEITARSGAMWPSARSGFQFLVTKMRSFYMVAIPKKFHLIKPALRKELFIQIYGPLILDMGMEQEAMSFLLVDH</sequence>
<comment type="caution">
    <text evidence="1">The sequence shown here is derived from an EMBL/GenBank/DDBJ whole genome shotgun (WGS) entry which is preliminary data.</text>
</comment>
<dbReference type="PANTHER" id="PTHR46063">
    <property type="entry name" value="KELCH DOMAIN-CONTAINING PROTEIN"/>
    <property type="match status" value="1"/>
</dbReference>
<dbReference type="PANTHER" id="PTHR46063:SF1">
    <property type="entry name" value="KELCH DOMAIN-CONTAINING PROTEIN 4"/>
    <property type="match status" value="1"/>
</dbReference>
<dbReference type="AlphaFoldDB" id="A0A2P6PFQ9"/>
<dbReference type="EMBL" id="PDCK01000045">
    <property type="protein sequence ID" value="PRQ20757.1"/>
    <property type="molecule type" value="Genomic_DNA"/>
</dbReference>
<dbReference type="STRING" id="74649.A0A2P6PFQ9"/>
<dbReference type="InterPro" id="IPR052588">
    <property type="entry name" value="Kelch_domain_protein"/>
</dbReference>
<organism evidence="1 2">
    <name type="scientific">Rosa chinensis</name>
    <name type="common">China rose</name>
    <dbReference type="NCBI Taxonomy" id="74649"/>
    <lineage>
        <taxon>Eukaryota</taxon>
        <taxon>Viridiplantae</taxon>
        <taxon>Streptophyta</taxon>
        <taxon>Embryophyta</taxon>
        <taxon>Tracheophyta</taxon>
        <taxon>Spermatophyta</taxon>
        <taxon>Magnoliopsida</taxon>
        <taxon>eudicotyledons</taxon>
        <taxon>Gunneridae</taxon>
        <taxon>Pentapetalae</taxon>
        <taxon>rosids</taxon>
        <taxon>fabids</taxon>
        <taxon>Rosales</taxon>
        <taxon>Rosaceae</taxon>
        <taxon>Rosoideae</taxon>
        <taxon>Rosoideae incertae sedis</taxon>
        <taxon>Rosa</taxon>
    </lineage>
</organism>
<keyword evidence="2" id="KW-1185">Reference proteome</keyword>
<name>A0A2P6PFQ9_ROSCH</name>
<proteinExistence type="predicted"/>
<dbReference type="InterPro" id="IPR006652">
    <property type="entry name" value="Kelch_1"/>
</dbReference>
<dbReference type="Gene3D" id="2.120.10.80">
    <property type="entry name" value="Kelch-type beta propeller"/>
    <property type="match status" value="1"/>
</dbReference>
<evidence type="ECO:0000313" key="1">
    <source>
        <dbReference type="EMBL" id="PRQ20757.1"/>
    </source>
</evidence>
<dbReference type="InterPro" id="IPR015915">
    <property type="entry name" value="Kelch-typ_b-propeller"/>
</dbReference>
<dbReference type="SUPFAM" id="SSF117281">
    <property type="entry name" value="Kelch motif"/>
    <property type="match status" value="1"/>
</dbReference>
<dbReference type="Pfam" id="PF01344">
    <property type="entry name" value="Kelch_1"/>
    <property type="match status" value="1"/>
</dbReference>
<protein>
    <submittedName>
        <fullName evidence="1">Putative kelch-type beta propeller</fullName>
    </submittedName>
</protein>
<gene>
    <name evidence="1" type="ORF">RchiOBHm_Chr7g0231611</name>
</gene>
<reference evidence="1 2" key="1">
    <citation type="journal article" date="2018" name="Nat. Genet.">
        <title>The Rosa genome provides new insights in the design of modern roses.</title>
        <authorList>
            <person name="Bendahmane M."/>
        </authorList>
    </citation>
    <scope>NUCLEOTIDE SEQUENCE [LARGE SCALE GENOMIC DNA]</scope>
    <source>
        <strain evidence="2">cv. Old Blush</strain>
    </source>
</reference>
<evidence type="ECO:0000313" key="2">
    <source>
        <dbReference type="Proteomes" id="UP000238479"/>
    </source>
</evidence>